<proteinExistence type="predicted"/>
<reference evidence="1" key="1">
    <citation type="submission" date="2022-11" db="EMBL/GenBank/DDBJ databases">
        <authorList>
            <person name="Petersen C."/>
        </authorList>
    </citation>
    <scope>NUCLEOTIDE SEQUENCE</scope>
    <source>
        <strain evidence="1">IBT 30761</strain>
    </source>
</reference>
<organism evidence="1 2">
    <name type="scientific">Penicillium argentinense</name>
    <dbReference type="NCBI Taxonomy" id="1131581"/>
    <lineage>
        <taxon>Eukaryota</taxon>
        <taxon>Fungi</taxon>
        <taxon>Dikarya</taxon>
        <taxon>Ascomycota</taxon>
        <taxon>Pezizomycotina</taxon>
        <taxon>Eurotiomycetes</taxon>
        <taxon>Eurotiomycetidae</taxon>
        <taxon>Eurotiales</taxon>
        <taxon>Aspergillaceae</taxon>
        <taxon>Penicillium</taxon>
    </lineage>
</organism>
<dbReference type="RefSeq" id="XP_056469890.1">
    <property type="nucleotide sequence ID" value="XM_056622474.1"/>
</dbReference>
<reference evidence="1" key="2">
    <citation type="journal article" date="2023" name="IMA Fungus">
        <title>Comparative genomic study of the Penicillium genus elucidates a diverse pangenome and 15 lateral gene transfer events.</title>
        <authorList>
            <person name="Petersen C."/>
            <person name="Sorensen T."/>
            <person name="Nielsen M.R."/>
            <person name="Sondergaard T.E."/>
            <person name="Sorensen J.L."/>
            <person name="Fitzpatrick D.A."/>
            <person name="Frisvad J.C."/>
            <person name="Nielsen K.L."/>
        </authorList>
    </citation>
    <scope>NUCLEOTIDE SEQUENCE</scope>
    <source>
        <strain evidence="1">IBT 30761</strain>
    </source>
</reference>
<gene>
    <name evidence="1" type="ORF">N7532_009983</name>
</gene>
<dbReference type="GeneID" id="81361453"/>
<protein>
    <submittedName>
        <fullName evidence="1">Uncharacterized protein</fullName>
    </submittedName>
</protein>
<keyword evidence="2" id="KW-1185">Reference proteome</keyword>
<evidence type="ECO:0000313" key="1">
    <source>
        <dbReference type="EMBL" id="KAJ5085212.1"/>
    </source>
</evidence>
<name>A0A9W9ENQ2_9EURO</name>
<evidence type="ECO:0000313" key="2">
    <source>
        <dbReference type="Proteomes" id="UP001149074"/>
    </source>
</evidence>
<dbReference type="OrthoDB" id="1046782at2759"/>
<sequence>MELLSDDLELLERRHQPQPGYHPSISGLPMPAAVLVDMLNMGTRVFDLRFALASTNTSLIFYPSEAVFLSFQHERSAAMYASKNAAPQSKLYQPLMPRAARDYFVQRKDELGTLGE</sequence>
<dbReference type="EMBL" id="JAPQKI010000010">
    <property type="protein sequence ID" value="KAJ5085212.1"/>
    <property type="molecule type" value="Genomic_DNA"/>
</dbReference>
<dbReference type="Proteomes" id="UP001149074">
    <property type="component" value="Unassembled WGS sequence"/>
</dbReference>
<comment type="caution">
    <text evidence="1">The sequence shown here is derived from an EMBL/GenBank/DDBJ whole genome shotgun (WGS) entry which is preliminary data.</text>
</comment>
<dbReference type="AlphaFoldDB" id="A0A9W9ENQ2"/>
<accession>A0A9W9ENQ2</accession>